<keyword evidence="3" id="KW-0496">Mitochondrion</keyword>
<organism evidence="3">
    <name type="scientific">Thyasira tokunagai</name>
    <dbReference type="NCBI Taxonomy" id="3055801"/>
    <lineage>
        <taxon>Eukaryota</taxon>
        <taxon>Metazoa</taxon>
        <taxon>Spiralia</taxon>
        <taxon>Lophotrochozoa</taxon>
        <taxon>Mollusca</taxon>
        <taxon>Bivalvia</taxon>
        <taxon>Autobranchia</taxon>
        <taxon>Heteroconchia</taxon>
        <taxon>Euheterodonta</taxon>
        <taxon>Imparidentia</taxon>
        <taxon>Lucinida</taxon>
        <taxon>Thyasiroidea</taxon>
        <taxon>Thyasiridae</taxon>
        <taxon>Thyasira</taxon>
    </lineage>
</organism>
<keyword evidence="1" id="KW-1133">Transmembrane helix</keyword>
<evidence type="ECO:0000256" key="2">
    <source>
        <dbReference type="SAM" id="SignalP"/>
    </source>
</evidence>
<feature type="transmembrane region" description="Helical" evidence="1">
    <location>
        <begin position="131"/>
        <end position="155"/>
    </location>
</feature>
<dbReference type="AlphaFoldDB" id="A0AB39CC34"/>
<keyword evidence="1" id="KW-0472">Membrane</keyword>
<accession>A0AB39CC34</accession>
<protein>
    <submittedName>
        <fullName evidence="3">NADH dehydrogenase subunit 6</fullName>
    </submittedName>
</protein>
<evidence type="ECO:0000256" key="1">
    <source>
        <dbReference type="SAM" id="Phobius"/>
    </source>
</evidence>
<dbReference type="EMBL" id="PP187731">
    <property type="protein sequence ID" value="XDJ13617.1"/>
    <property type="molecule type" value="Genomic_DNA"/>
</dbReference>
<proteinExistence type="predicted"/>
<sequence length="169" mass="18683">MLEAFFFFFFLLGLLSRGMSHPFSFGAMLLFVSIFFGGGISILAVSWYGFVLFLIFVGGLLVLFSYTCALAPKVKLQVEKKSMGLKTIFYLSIFFLFIFVLGGLNTLLGPTSVQGLGSSMSSSSGVLVPSFVWDVSIVWLVLILFLVMILVAYICKTQSFPLRAFSKKL</sequence>
<feature type="transmembrane region" description="Helical" evidence="1">
    <location>
        <begin position="44"/>
        <end position="67"/>
    </location>
</feature>
<keyword evidence="1" id="KW-0812">Transmembrane</keyword>
<reference evidence="3" key="1">
    <citation type="submission" date="2024-01" db="EMBL/GenBank/DDBJ databases">
        <authorList>
            <person name="Shin J.-S."/>
            <person name="Song C.-U."/>
            <person name="Choi H."/>
            <person name="Kwon K.-K."/>
            <person name="Eyun S.-i."/>
            <person name="Choi K.-S."/>
        </authorList>
    </citation>
    <scope>NUCLEOTIDE SEQUENCE</scope>
</reference>
<keyword evidence="2" id="KW-0732">Signal</keyword>
<gene>
    <name evidence="3" type="primary">ND6</name>
</gene>
<name>A0AB39CC34_9BIVA</name>
<feature type="signal peptide" evidence="2">
    <location>
        <begin position="1"/>
        <end position="20"/>
    </location>
</feature>
<evidence type="ECO:0000313" key="3">
    <source>
        <dbReference type="EMBL" id="XDJ13617.1"/>
    </source>
</evidence>
<feature type="chain" id="PRO_5044337514" evidence="2">
    <location>
        <begin position="21"/>
        <end position="169"/>
    </location>
</feature>
<geneLocation type="mitochondrion" evidence="3"/>
<feature type="transmembrane region" description="Helical" evidence="1">
    <location>
        <begin position="88"/>
        <end position="111"/>
    </location>
</feature>